<dbReference type="PANTHER" id="PTHR33643:SF1">
    <property type="entry name" value="UREASE ACCESSORY PROTEIN D"/>
    <property type="match status" value="1"/>
</dbReference>
<dbReference type="InterPro" id="IPR002669">
    <property type="entry name" value="UreD"/>
</dbReference>
<keyword evidence="4" id="KW-1185">Reference proteome</keyword>
<dbReference type="Proteomes" id="UP001194468">
    <property type="component" value="Unassembled WGS sequence"/>
</dbReference>
<dbReference type="EMBL" id="WHUW01000005">
    <property type="protein sequence ID" value="KAF8445820.1"/>
    <property type="molecule type" value="Genomic_DNA"/>
</dbReference>
<reference evidence="3" key="2">
    <citation type="journal article" date="2020" name="Nat. Commun.">
        <title>Large-scale genome sequencing of mycorrhizal fungi provides insights into the early evolution of symbiotic traits.</title>
        <authorList>
            <person name="Miyauchi S."/>
            <person name="Kiss E."/>
            <person name="Kuo A."/>
            <person name="Drula E."/>
            <person name="Kohler A."/>
            <person name="Sanchez-Garcia M."/>
            <person name="Morin E."/>
            <person name="Andreopoulos B."/>
            <person name="Barry K.W."/>
            <person name="Bonito G."/>
            <person name="Buee M."/>
            <person name="Carver A."/>
            <person name="Chen C."/>
            <person name="Cichocki N."/>
            <person name="Clum A."/>
            <person name="Culley D."/>
            <person name="Crous P.W."/>
            <person name="Fauchery L."/>
            <person name="Girlanda M."/>
            <person name="Hayes R.D."/>
            <person name="Keri Z."/>
            <person name="LaButti K."/>
            <person name="Lipzen A."/>
            <person name="Lombard V."/>
            <person name="Magnuson J."/>
            <person name="Maillard F."/>
            <person name="Murat C."/>
            <person name="Nolan M."/>
            <person name="Ohm R.A."/>
            <person name="Pangilinan J."/>
            <person name="Pereira M.F."/>
            <person name="Perotto S."/>
            <person name="Peter M."/>
            <person name="Pfister S."/>
            <person name="Riley R."/>
            <person name="Sitrit Y."/>
            <person name="Stielow J.B."/>
            <person name="Szollosi G."/>
            <person name="Zifcakova L."/>
            <person name="Stursova M."/>
            <person name="Spatafora J.W."/>
            <person name="Tedersoo L."/>
            <person name="Vaario L.M."/>
            <person name="Yamada A."/>
            <person name="Yan M."/>
            <person name="Wang P."/>
            <person name="Xu J."/>
            <person name="Bruns T."/>
            <person name="Baldrian P."/>
            <person name="Vilgalys R."/>
            <person name="Dunand C."/>
            <person name="Henrissat B."/>
            <person name="Grigoriev I.V."/>
            <person name="Hibbett D."/>
            <person name="Nagy L.G."/>
            <person name="Martin F.M."/>
        </authorList>
    </citation>
    <scope>NUCLEOTIDE SEQUENCE</scope>
    <source>
        <strain evidence="3">BED1</strain>
    </source>
</reference>
<reference evidence="3" key="1">
    <citation type="submission" date="2019-10" db="EMBL/GenBank/DDBJ databases">
        <authorList>
            <consortium name="DOE Joint Genome Institute"/>
            <person name="Kuo A."/>
            <person name="Miyauchi S."/>
            <person name="Kiss E."/>
            <person name="Drula E."/>
            <person name="Kohler A."/>
            <person name="Sanchez-Garcia M."/>
            <person name="Andreopoulos B."/>
            <person name="Barry K.W."/>
            <person name="Bonito G."/>
            <person name="Buee M."/>
            <person name="Carver A."/>
            <person name="Chen C."/>
            <person name="Cichocki N."/>
            <person name="Clum A."/>
            <person name="Culley D."/>
            <person name="Crous P.W."/>
            <person name="Fauchery L."/>
            <person name="Girlanda M."/>
            <person name="Hayes R."/>
            <person name="Keri Z."/>
            <person name="LaButti K."/>
            <person name="Lipzen A."/>
            <person name="Lombard V."/>
            <person name="Magnuson J."/>
            <person name="Maillard F."/>
            <person name="Morin E."/>
            <person name="Murat C."/>
            <person name="Nolan M."/>
            <person name="Ohm R."/>
            <person name="Pangilinan J."/>
            <person name="Pereira M."/>
            <person name="Perotto S."/>
            <person name="Peter M."/>
            <person name="Riley R."/>
            <person name="Sitrit Y."/>
            <person name="Stielow B."/>
            <person name="Szollosi G."/>
            <person name="Zifcakova L."/>
            <person name="Stursova M."/>
            <person name="Spatafora J.W."/>
            <person name="Tedersoo L."/>
            <person name="Vaario L.-M."/>
            <person name="Yamada A."/>
            <person name="Yan M."/>
            <person name="Wang P."/>
            <person name="Xu J."/>
            <person name="Bruns T."/>
            <person name="Baldrian P."/>
            <person name="Vilgalys R."/>
            <person name="Henrissat B."/>
            <person name="Grigoriev I.V."/>
            <person name="Hibbett D."/>
            <person name="Nagy L.G."/>
            <person name="Martin F.M."/>
        </authorList>
    </citation>
    <scope>NUCLEOTIDE SEQUENCE</scope>
    <source>
        <strain evidence="3">BED1</strain>
    </source>
</reference>
<evidence type="ECO:0000313" key="4">
    <source>
        <dbReference type="Proteomes" id="UP001194468"/>
    </source>
</evidence>
<name>A0AAD4C2H2_BOLED</name>
<dbReference type="AlphaFoldDB" id="A0AAD4C2H2"/>
<protein>
    <submittedName>
        <fullName evidence="3">UreD urease accessory protein-domain-containing protein</fullName>
    </submittedName>
</protein>
<dbReference type="PANTHER" id="PTHR33643">
    <property type="entry name" value="UREASE ACCESSORY PROTEIN D"/>
    <property type="match status" value="1"/>
</dbReference>
<comment type="similarity">
    <text evidence="1">Belongs to the UreD family.</text>
</comment>
<organism evidence="3 4">
    <name type="scientific">Boletus edulis BED1</name>
    <dbReference type="NCBI Taxonomy" id="1328754"/>
    <lineage>
        <taxon>Eukaryota</taxon>
        <taxon>Fungi</taxon>
        <taxon>Dikarya</taxon>
        <taxon>Basidiomycota</taxon>
        <taxon>Agaricomycotina</taxon>
        <taxon>Agaricomycetes</taxon>
        <taxon>Agaricomycetidae</taxon>
        <taxon>Boletales</taxon>
        <taxon>Boletineae</taxon>
        <taxon>Boletaceae</taxon>
        <taxon>Boletoideae</taxon>
        <taxon>Boletus</taxon>
    </lineage>
</organism>
<evidence type="ECO:0000256" key="2">
    <source>
        <dbReference type="ARBA" id="ARBA00023186"/>
    </source>
</evidence>
<dbReference type="HAMAP" id="MF_01384">
    <property type="entry name" value="UreD"/>
    <property type="match status" value="1"/>
</dbReference>
<comment type="caution">
    <text evidence="3">The sequence shown here is derived from an EMBL/GenBank/DDBJ whole genome shotgun (WGS) entry which is preliminary data.</text>
</comment>
<proteinExistence type="inferred from homology"/>
<evidence type="ECO:0000256" key="1">
    <source>
        <dbReference type="ARBA" id="ARBA00007177"/>
    </source>
</evidence>
<keyword evidence="2" id="KW-0143">Chaperone</keyword>
<gene>
    <name evidence="3" type="ORF">L210DRAFT_3442379</name>
</gene>
<sequence>MAQIKSLHAGQGRITCVSHGPSVVFTELSATYPLKLLSPKLAQDAVAIVYVLSYGGGLINGDHVKIDVNVKDGCKLVLLSQGSTKVFRTRPGDRPSTRLGQPTHTAPNVTTYVTEATVAPGSALFLLPDPVTCFRAAAYSQTQRITLSRDASLVLLDWVTSGRKSMGEEWVFSRYHSLNEVFLEGHCIARDIMLLEGPPQETAETAQSQGLSRTLQDRLKPYSCYATVILSGPLVQDVVAQLDKLYQSKTVFKTASPARMVWALSPISEGKGYILRAAGLETEDVRNWLRESLQGFEDIVGVDTYLKLFA</sequence>
<accession>A0AAD4C2H2</accession>
<evidence type="ECO:0000313" key="3">
    <source>
        <dbReference type="EMBL" id="KAF8445820.1"/>
    </source>
</evidence>
<dbReference type="Pfam" id="PF01774">
    <property type="entry name" value="UreD"/>
    <property type="match status" value="1"/>
</dbReference>
<dbReference type="GO" id="GO:0016151">
    <property type="term" value="F:nickel cation binding"/>
    <property type="evidence" value="ECO:0007669"/>
    <property type="project" value="InterPro"/>
</dbReference>